<dbReference type="EMBL" id="JANQDX010000005">
    <property type="protein sequence ID" value="KAL0924085.1"/>
    <property type="molecule type" value="Genomic_DNA"/>
</dbReference>
<dbReference type="PROSITE" id="PS00870">
    <property type="entry name" value="CLPAB_1"/>
    <property type="match status" value="1"/>
</dbReference>
<dbReference type="PROSITE" id="PS00871">
    <property type="entry name" value="CLPAB_2"/>
    <property type="match status" value="1"/>
</dbReference>
<dbReference type="InterPro" id="IPR004176">
    <property type="entry name" value="Clp_R_N"/>
</dbReference>
<dbReference type="PANTHER" id="PTHR11638:SF185">
    <property type="entry name" value="ATP-DEPENDENT CLP PROTEASE ATP-BINDING SUBUNIT"/>
    <property type="match status" value="1"/>
</dbReference>
<organism evidence="9 10">
    <name type="scientific">Dendrobium thyrsiflorum</name>
    <name type="common">Pinecone-like raceme dendrobium</name>
    <name type="synonym">Orchid</name>
    <dbReference type="NCBI Taxonomy" id="117978"/>
    <lineage>
        <taxon>Eukaryota</taxon>
        <taxon>Viridiplantae</taxon>
        <taxon>Streptophyta</taxon>
        <taxon>Embryophyta</taxon>
        <taxon>Tracheophyta</taxon>
        <taxon>Spermatophyta</taxon>
        <taxon>Magnoliopsida</taxon>
        <taxon>Liliopsida</taxon>
        <taxon>Asparagales</taxon>
        <taxon>Orchidaceae</taxon>
        <taxon>Epidendroideae</taxon>
        <taxon>Malaxideae</taxon>
        <taxon>Dendrobiinae</taxon>
        <taxon>Dendrobium</taxon>
    </lineage>
</organism>
<dbReference type="InterPro" id="IPR036628">
    <property type="entry name" value="Clp_N_dom_sf"/>
</dbReference>
<dbReference type="CDD" id="cd19499">
    <property type="entry name" value="RecA-like_ClpB_Hsp104-like"/>
    <property type="match status" value="1"/>
</dbReference>
<protein>
    <recommendedName>
        <fullName evidence="8">Clp R domain-containing protein</fullName>
    </recommendedName>
</protein>
<evidence type="ECO:0000256" key="2">
    <source>
        <dbReference type="ARBA" id="ARBA00022741"/>
    </source>
</evidence>
<dbReference type="Proteomes" id="UP001552299">
    <property type="component" value="Unassembled WGS sequence"/>
</dbReference>
<dbReference type="GO" id="GO:0005524">
    <property type="term" value="F:ATP binding"/>
    <property type="evidence" value="ECO:0007669"/>
    <property type="project" value="UniProtKB-KW"/>
</dbReference>
<keyword evidence="3 6" id="KW-0067">ATP-binding</keyword>
<dbReference type="Pfam" id="PF10431">
    <property type="entry name" value="ClpB_D2-small"/>
    <property type="match status" value="1"/>
</dbReference>
<evidence type="ECO:0000256" key="6">
    <source>
        <dbReference type="RuleBase" id="RU004432"/>
    </source>
</evidence>
<dbReference type="CDD" id="cd00009">
    <property type="entry name" value="AAA"/>
    <property type="match status" value="1"/>
</dbReference>
<dbReference type="SUPFAM" id="SSF81923">
    <property type="entry name" value="Double Clp-N motif"/>
    <property type="match status" value="1"/>
</dbReference>
<dbReference type="InterPro" id="IPR018368">
    <property type="entry name" value="ClpA/B_CS1"/>
</dbReference>
<dbReference type="Pfam" id="PF02861">
    <property type="entry name" value="Clp_N"/>
    <property type="match status" value="1"/>
</dbReference>
<dbReference type="SMART" id="SM01086">
    <property type="entry name" value="ClpB_D2-small"/>
    <property type="match status" value="1"/>
</dbReference>
<evidence type="ECO:0000256" key="4">
    <source>
        <dbReference type="ARBA" id="ARBA00023186"/>
    </source>
</evidence>
<feature type="region of interest" description="Disordered" evidence="7">
    <location>
        <begin position="563"/>
        <end position="583"/>
    </location>
</feature>
<feature type="compositionally biased region" description="Polar residues" evidence="7">
    <location>
        <begin position="242"/>
        <end position="252"/>
    </location>
</feature>
<dbReference type="Pfam" id="PF07724">
    <property type="entry name" value="AAA_2"/>
    <property type="match status" value="1"/>
</dbReference>
<comment type="caution">
    <text evidence="9">The sequence shown here is derived from an EMBL/GenBank/DDBJ whole genome shotgun (WGS) entry which is preliminary data.</text>
</comment>
<reference evidence="9 10" key="1">
    <citation type="journal article" date="2024" name="Plant Biotechnol. J.">
        <title>Dendrobium thyrsiflorum genome and its molecular insights into genes involved in important horticultural traits.</title>
        <authorList>
            <person name="Chen B."/>
            <person name="Wang J.Y."/>
            <person name="Zheng P.J."/>
            <person name="Li K.L."/>
            <person name="Liang Y.M."/>
            <person name="Chen X.F."/>
            <person name="Zhang C."/>
            <person name="Zhao X."/>
            <person name="He X."/>
            <person name="Zhang G.Q."/>
            <person name="Liu Z.J."/>
            <person name="Xu Q."/>
        </authorList>
    </citation>
    <scope>NUCLEOTIDE SEQUENCE [LARGE SCALE GENOMIC DNA]</scope>
    <source>
        <strain evidence="9">GZMU011</strain>
    </source>
</reference>
<evidence type="ECO:0000313" key="10">
    <source>
        <dbReference type="Proteomes" id="UP001552299"/>
    </source>
</evidence>
<feature type="region of interest" description="Disordered" evidence="7">
    <location>
        <begin position="237"/>
        <end position="265"/>
    </location>
</feature>
<evidence type="ECO:0000256" key="1">
    <source>
        <dbReference type="ARBA" id="ARBA00022737"/>
    </source>
</evidence>
<accession>A0ABD0VGI1</accession>
<gene>
    <name evidence="9" type="ORF">M5K25_004890</name>
</gene>
<keyword evidence="1 5" id="KW-0677">Repeat</keyword>
<dbReference type="Gene3D" id="1.10.8.60">
    <property type="match status" value="2"/>
</dbReference>
<dbReference type="FunFam" id="3.40.50.300:FF:000025">
    <property type="entry name" value="ATP-dependent Clp protease subunit"/>
    <property type="match status" value="1"/>
</dbReference>
<evidence type="ECO:0000313" key="9">
    <source>
        <dbReference type="EMBL" id="KAL0924085.1"/>
    </source>
</evidence>
<keyword evidence="4 6" id="KW-0143">Chaperone</keyword>
<dbReference type="InterPro" id="IPR028299">
    <property type="entry name" value="ClpA/B_CS2"/>
</dbReference>
<comment type="similarity">
    <text evidence="6">Belongs to the ClpA/ClpB family.</text>
</comment>
<keyword evidence="2 6" id="KW-0547">Nucleotide-binding</keyword>
<dbReference type="SUPFAM" id="SSF52540">
    <property type="entry name" value="P-loop containing nucleoside triphosphate hydrolases"/>
    <property type="match status" value="2"/>
</dbReference>
<dbReference type="InterPro" id="IPR001270">
    <property type="entry name" value="ClpA/B"/>
</dbReference>
<dbReference type="Pfam" id="PF17871">
    <property type="entry name" value="AAA_lid_9"/>
    <property type="match status" value="1"/>
</dbReference>
<evidence type="ECO:0000256" key="7">
    <source>
        <dbReference type="SAM" id="MobiDB-lite"/>
    </source>
</evidence>
<dbReference type="InterPro" id="IPR003593">
    <property type="entry name" value="AAA+_ATPase"/>
</dbReference>
<dbReference type="PANTHER" id="PTHR11638">
    <property type="entry name" value="ATP-DEPENDENT CLP PROTEASE"/>
    <property type="match status" value="1"/>
</dbReference>
<sequence>MEACCSSSILTVRSIDVFRLAPHRRASLRPNQPAASSSFRASRASLSTFRPGFLHTNSNHLFARRANPSSSSRRRWKQTISAVFERFTERAIKAVVFSQREARALGKDMVFPQHLLLGLIAEDRSLDGFLGSGITVGPARDAVRGIWNDGAAADEDGTESLASNMPFSISSKRVFEAAVEFSRSTGCNFIAPEHIAIGLFTADDGSSGLVLKRLGADANNLTSAALLRLQGELAKDGRETSKVSSKMRQKSLSGKGARAKPSEKSKDKSILAQFCVDLTARAHEGHIDPVIGRDIEIQRVVQILCRRTKNNPILLGDPGVGKTAIAEGLALRISCGGIPIFLSGKRIMSLDIGLLMAGAKERGELEARVTGLIAEVQKAGDVILFIDEVHTLVGSGTVGRGNKGSGLDISNLLKPALGRGELQCIASTTLDEYRTHFEKDKALARRFQPVLINEPSQEDAVRILIGLREKYENHHRCLFTLEAINAAVYLSARYIPDRHLPDKAIDLLDEAGSRARMNAFKRKKEEQSSILSKSPDEYWQEIRAVQAMHQVVLENKLKYTASRSSSNGHDLMGGTDDISESPAPSVAEEEPVIVGPEEIATVASLWSGIPVKQLTADEMKLLVGLDEELRKRVIGQDDAVNAISRAVKRSRVGLKDPDRPIAAMLFCGPTGVGKTELTKALADSYFGSESAMLRLDMSEYMERFTVSKLIGSPPGYVGYGEGGTLTEAVRRKPFTVILLDEIEKAHPDIFNILLQIFEDGHLTDSQGRRVSFKNTLIVMTSNVGSTSISKGRRSIGFMLADDSASNSYSAMKSLVMEELKAYFRPELLNRIDEVVVFRPLEKEQMMEILNIMLLEVKRRLLSLGMGLQVTDSVKALVCQQGYDKSYGARPLRRAVTQIIEDVISEAILAGDYKPGDTIVIDVGASGNPFVSCLSDQTIKLSSDTTSML</sequence>
<dbReference type="PROSITE" id="PS51903">
    <property type="entry name" value="CLP_R"/>
    <property type="match status" value="1"/>
</dbReference>
<dbReference type="Pfam" id="PF00004">
    <property type="entry name" value="AAA"/>
    <property type="match status" value="1"/>
</dbReference>
<dbReference type="Gene3D" id="3.40.50.300">
    <property type="entry name" value="P-loop containing nucleotide triphosphate hydrolases"/>
    <property type="match status" value="2"/>
</dbReference>
<keyword evidence="10" id="KW-1185">Reference proteome</keyword>
<evidence type="ECO:0000259" key="8">
    <source>
        <dbReference type="PROSITE" id="PS51903"/>
    </source>
</evidence>
<dbReference type="InterPro" id="IPR027417">
    <property type="entry name" value="P-loop_NTPase"/>
</dbReference>
<dbReference type="InterPro" id="IPR041546">
    <property type="entry name" value="ClpA/ClpB_AAA_lid"/>
</dbReference>
<dbReference type="SMART" id="SM00382">
    <property type="entry name" value="AAA"/>
    <property type="match status" value="2"/>
</dbReference>
<name>A0ABD0VGI1_DENTH</name>
<evidence type="ECO:0000256" key="5">
    <source>
        <dbReference type="PROSITE-ProRule" id="PRU01251"/>
    </source>
</evidence>
<evidence type="ECO:0000256" key="3">
    <source>
        <dbReference type="ARBA" id="ARBA00022840"/>
    </source>
</evidence>
<dbReference type="PRINTS" id="PR00300">
    <property type="entry name" value="CLPPROTEASEA"/>
</dbReference>
<dbReference type="Gene3D" id="1.10.1780.10">
    <property type="entry name" value="Clp, N-terminal domain"/>
    <property type="match status" value="1"/>
</dbReference>
<dbReference type="InterPro" id="IPR019489">
    <property type="entry name" value="Clp_ATPase_C"/>
</dbReference>
<dbReference type="InterPro" id="IPR050130">
    <property type="entry name" value="ClpA_ClpB"/>
</dbReference>
<feature type="domain" description="Clp R" evidence="8">
    <location>
        <begin position="84"/>
        <end position="232"/>
    </location>
</feature>
<dbReference type="InterPro" id="IPR003959">
    <property type="entry name" value="ATPase_AAA_core"/>
</dbReference>
<proteinExistence type="inferred from homology"/>
<dbReference type="AlphaFoldDB" id="A0ABD0VGI1"/>